<gene>
    <name evidence="2" type="ORF">LSAT_V11C500265200</name>
</gene>
<keyword evidence="3" id="KW-1185">Reference proteome</keyword>
<evidence type="ECO:0000313" key="2">
    <source>
        <dbReference type="EMBL" id="KAJ0204450.1"/>
    </source>
</evidence>
<accession>A0A9R1VGQ6</accession>
<evidence type="ECO:0000256" key="1">
    <source>
        <dbReference type="ARBA" id="ARBA00009431"/>
    </source>
</evidence>
<dbReference type="SUPFAM" id="SSF53474">
    <property type="entry name" value="alpha/beta-Hydrolases"/>
    <property type="match status" value="1"/>
</dbReference>
<dbReference type="GO" id="GO:0004185">
    <property type="term" value="F:serine-type carboxypeptidase activity"/>
    <property type="evidence" value="ECO:0007669"/>
    <property type="project" value="InterPro"/>
</dbReference>
<dbReference type="Pfam" id="PF00450">
    <property type="entry name" value="Peptidase_S10"/>
    <property type="match status" value="1"/>
</dbReference>
<dbReference type="InterPro" id="IPR001563">
    <property type="entry name" value="Peptidase_S10"/>
</dbReference>
<dbReference type="AlphaFoldDB" id="A0A9R1VGQ6"/>
<protein>
    <submittedName>
        <fullName evidence="2">Uncharacterized protein</fullName>
    </submittedName>
</protein>
<sequence length="103" mass="12177">MRKQRCDDLSKIDEFLNFESVKKALGVPEEIHFGVCNGEVYRAMKEDIMRNLEVGIPVLLEDGIQMLVYAGEYDFICNWLCKIRIPILLEWNHEFQICWNHKS</sequence>
<dbReference type="GO" id="GO:0006508">
    <property type="term" value="P:proteolysis"/>
    <property type="evidence" value="ECO:0007669"/>
    <property type="project" value="InterPro"/>
</dbReference>
<dbReference type="InterPro" id="IPR029058">
    <property type="entry name" value="AB_hydrolase_fold"/>
</dbReference>
<dbReference type="Gene3D" id="3.40.50.1820">
    <property type="entry name" value="alpha/beta hydrolase"/>
    <property type="match status" value="1"/>
</dbReference>
<comment type="caution">
    <text evidence="2">The sequence shown here is derived from an EMBL/GenBank/DDBJ whole genome shotgun (WGS) entry which is preliminary data.</text>
</comment>
<evidence type="ECO:0000313" key="3">
    <source>
        <dbReference type="Proteomes" id="UP000235145"/>
    </source>
</evidence>
<name>A0A9R1VGQ6_LACSA</name>
<proteinExistence type="inferred from homology"/>
<dbReference type="Proteomes" id="UP000235145">
    <property type="component" value="Unassembled WGS sequence"/>
</dbReference>
<reference evidence="2 3" key="1">
    <citation type="journal article" date="2017" name="Nat. Commun.">
        <title>Genome assembly with in vitro proximity ligation data and whole-genome triplication in lettuce.</title>
        <authorList>
            <person name="Reyes-Chin-Wo S."/>
            <person name="Wang Z."/>
            <person name="Yang X."/>
            <person name="Kozik A."/>
            <person name="Arikit S."/>
            <person name="Song C."/>
            <person name="Xia L."/>
            <person name="Froenicke L."/>
            <person name="Lavelle D.O."/>
            <person name="Truco M.J."/>
            <person name="Xia R."/>
            <person name="Zhu S."/>
            <person name="Xu C."/>
            <person name="Xu H."/>
            <person name="Xu X."/>
            <person name="Cox K."/>
            <person name="Korf I."/>
            <person name="Meyers B.C."/>
            <person name="Michelmore R.W."/>
        </authorList>
    </citation>
    <scope>NUCLEOTIDE SEQUENCE [LARGE SCALE GENOMIC DNA]</scope>
    <source>
        <strain evidence="3">cv. Salinas</strain>
        <tissue evidence="2">Seedlings</tissue>
    </source>
</reference>
<comment type="similarity">
    <text evidence="1">Belongs to the peptidase S10 family.</text>
</comment>
<dbReference type="EMBL" id="NBSK02000005">
    <property type="protein sequence ID" value="KAJ0204450.1"/>
    <property type="molecule type" value="Genomic_DNA"/>
</dbReference>
<organism evidence="2 3">
    <name type="scientific">Lactuca sativa</name>
    <name type="common">Garden lettuce</name>
    <dbReference type="NCBI Taxonomy" id="4236"/>
    <lineage>
        <taxon>Eukaryota</taxon>
        <taxon>Viridiplantae</taxon>
        <taxon>Streptophyta</taxon>
        <taxon>Embryophyta</taxon>
        <taxon>Tracheophyta</taxon>
        <taxon>Spermatophyta</taxon>
        <taxon>Magnoliopsida</taxon>
        <taxon>eudicotyledons</taxon>
        <taxon>Gunneridae</taxon>
        <taxon>Pentapetalae</taxon>
        <taxon>asterids</taxon>
        <taxon>campanulids</taxon>
        <taxon>Asterales</taxon>
        <taxon>Asteraceae</taxon>
        <taxon>Cichorioideae</taxon>
        <taxon>Cichorieae</taxon>
        <taxon>Lactucinae</taxon>
        <taxon>Lactuca</taxon>
    </lineage>
</organism>